<dbReference type="PANTHER" id="PTHR39339">
    <property type="entry name" value="SLR1444 PROTEIN"/>
    <property type="match status" value="1"/>
</dbReference>
<protein>
    <submittedName>
        <fullName evidence="2">CHAD domain containing protein</fullName>
    </submittedName>
</protein>
<dbReference type="OrthoDB" id="9810154at2"/>
<sequence>MPKPLKDRRLSRAVGDGGLEMLAEARQARPRVDDPEDLEGLHDFRVALRRLRSWLQAYRDYPGIKVPKPQRRRLRDLAKATNAARDGEVMLAWLEAELPGLPAAERGAAHWWRQRLTQGVDLAYAEARRHLEEGFPQLEENLGRSLSTLAQARSKGPRFGEATARELEALRATLVREVAAIASVEDREALHRPRITGKRIRYLLRPWKDEDAVFKEAEKAMKAFQDAFGVLHDDLVRETALQAAAAEHAGDEVEARLIQATRGETASAAAPRHLRGFLGLARGNRRRLLGHYEAAVGNPGGVDMAALTARLDAVVAAMRGKG</sequence>
<evidence type="ECO:0000313" key="3">
    <source>
        <dbReference type="Proteomes" id="UP000219993"/>
    </source>
</evidence>
<evidence type="ECO:0000259" key="1">
    <source>
        <dbReference type="PROSITE" id="PS51708"/>
    </source>
</evidence>
<dbReference type="Pfam" id="PF05235">
    <property type="entry name" value="CHAD"/>
    <property type="match status" value="1"/>
</dbReference>
<proteinExistence type="predicted"/>
<keyword evidence="3" id="KW-1185">Reference proteome</keyword>
<dbReference type="PANTHER" id="PTHR39339:SF1">
    <property type="entry name" value="CHAD DOMAIN-CONTAINING PROTEIN"/>
    <property type="match status" value="1"/>
</dbReference>
<dbReference type="Proteomes" id="UP000219993">
    <property type="component" value="Chromosome"/>
</dbReference>
<dbReference type="SMART" id="SM00880">
    <property type="entry name" value="CHAD"/>
    <property type="match status" value="1"/>
</dbReference>
<dbReference type="RefSeq" id="WP_097789656.1">
    <property type="nucleotide sequence ID" value="NZ_CP021435.1"/>
</dbReference>
<evidence type="ECO:0000313" key="2">
    <source>
        <dbReference type="EMBL" id="ATJ83299.1"/>
    </source>
</evidence>
<dbReference type="Gene3D" id="1.40.20.10">
    <property type="entry name" value="CHAD domain"/>
    <property type="match status" value="1"/>
</dbReference>
<dbReference type="KEGG" id="hbe:BEI_2312"/>
<reference evidence="2 3" key="1">
    <citation type="journal article" date="2017" name="Sci. Rep.">
        <title>Revealing the Saline Adaptation Strategies of the Halophilic Bacterium Halomonas beimenensis through High-throughput Omics and Transposon Mutagenesis Approaches.</title>
        <authorList>
            <person name="Chen Y.H."/>
            <person name="Lin S.S."/>
            <person name="Shyu Y.T."/>
        </authorList>
    </citation>
    <scope>NUCLEOTIDE SEQUENCE [LARGE SCALE GENOMIC DNA]</scope>
    <source>
        <strain evidence="2 3">NTU-111</strain>
    </source>
</reference>
<feature type="domain" description="CHAD" evidence="1">
    <location>
        <begin position="4"/>
        <end position="286"/>
    </location>
</feature>
<dbReference type="InterPro" id="IPR007899">
    <property type="entry name" value="CHAD_dom"/>
</dbReference>
<gene>
    <name evidence="2" type="ORF">BEI_2312</name>
</gene>
<accession>A0A291P8V2</accession>
<dbReference type="PROSITE" id="PS51708">
    <property type="entry name" value="CHAD"/>
    <property type="match status" value="1"/>
</dbReference>
<organism evidence="2 3">
    <name type="scientific">Halomonas beimenensis</name>
    <dbReference type="NCBI Taxonomy" id="475662"/>
    <lineage>
        <taxon>Bacteria</taxon>
        <taxon>Pseudomonadati</taxon>
        <taxon>Pseudomonadota</taxon>
        <taxon>Gammaproteobacteria</taxon>
        <taxon>Oceanospirillales</taxon>
        <taxon>Halomonadaceae</taxon>
        <taxon>Halomonas</taxon>
    </lineage>
</organism>
<dbReference type="InterPro" id="IPR038186">
    <property type="entry name" value="CHAD_dom_sf"/>
</dbReference>
<dbReference type="AlphaFoldDB" id="A0A291P8V2"/>
<name>A0A291P8V2_9GAMM</name>
<dbReference type="EMBL" id="CP021435">
    <property type="protein sequence ID" value="ATJ83299.1"/>
    <property type="molecule type" value="Genomic_DNA"/>
</dbReference>